<accession>A0A2G1URE8</accession>
<proteinExistence type="predicted"/>
<dbReference type="Pfam" id="PF08907">
    <property type="entry name" value="DUF1853"/>
    <property type="match status" value="1"/>
</dbReference>
<protein>
    <recommendedName>
        <fullName evidence="3">DUF1853 domain-containing protein</fullName>
    </recommendedName>
</protein>
<dbReference type="EMBL" id="NTFH01000001">
    <property type="protein sequence ID" value="PHQ17025.1"/>
    <property type="molecule type" value="Genomic_DNA"/>
</dbReference>
<keyword evidence="2" id="KW-1185">Reference proteome</keyword>
<evidence type="ECO:0000313" key="1">
    <source>
        <dbReference type="EMBL" id="PHQ17025.1"/>
    </source>
</evidence>
<dbReference type="RefSeq" id="WP_099612705.1">
    <property type="nucleotide sequence ID" value="NZ_KZ319367.1"/>
</dbReference>
<organism evidence="1 2">
    <name type="scientific">Marinobacter profundi</name>
    <dbReference type="NCBI Taxonomy" id="2666256"/>
    <lineage>
        <taxon>Bacteria</taxon>
        <taxon>Pseudomonadati</taxon>
        <taxon>Pseudomonadota</taxon>
        <taxon>Gammaproteobacteria</taxon>
        <taxon>Pseudomonadales</taxon>
        <taxon>Marinobacteraceae</taxon>
        <taxon>Marinobacter</taxon>
    </lineage>
</organism>
<gene>
    <name evidence="1" type="ORF">CLH61_00215</name>
</gene>
<sequence>MAAVKPRHWRTPAVRHLAWLCRARNLVSRGPVFAPAEVLPRDTPARLALLDRSPAPLLNQLASVKSRRLGHYFEALYRFLLTDLLHWPVLMHNTAVRSADGRTLGELDFVVRNMASGEVEHHEIAVKYYLGLALSSPDDGPHSRWYGPNARDRLDLKFHRMFDHQCRMTERPETLTMLRAAGIHETVAPRLFMPGNLFYPVAPRTQPDLPEWVSKDHERGQWLYFSELPAATPASWTALTKPDWLGPFQSREIPDHGVTREILTAAERNHRPVLLARMERGYDGYYREVNRHFVVPDSWPGPSVN</sequence>
<dbReference type="Proteomes" id="UP000231409">
    <property type="component" value="Unassembled WGS sequence"/>
</dbReference>
<evidence type="ECO:0008006" key="3">
    <source>
        <dbReference type="Google" id="ProtNLM"/>
    </source>
</evidence>
<dbReference type="AlphaFoldDB" id="A0A2G1URE8"/>
<name>A0A2G1URE8_9GAMM</name>
<dbReference type="InterPro" id="IPR015003">
    <property type="entry name" value="DUF1853"/>
</dbReference>
<reference evidence="1 2" key="1">
    <citation type="submission" date="2017-09" db="EMBL/GenBank/DDBJ databases">
        <title>The draft genome sequences of Marinobacter sp. PWS21.</title>
        <authorList>
            <person name="Cao J."/>
        </authorList>
    </citation>
    <scope>NUCLEOTIDE SEQUENCE [LARGE SCALE GENOMIC DNA]</scope>
    <source>
        <strain evidence="1 2">PWS21</strain>
    </source>
</reference>
<evidence type="ECO:0000313" key="2">
    <source>
        <dbReference type="Proteomes" id="UP000231409"/>
    </source>
</evidence>
<comment type="caution">
    <text evidence="1">The sequence shown here is derived from an EMBL/GenBank/DDBJ whole genome shotgun (WGS) entry which is preliminary data.</text>
</comment>